<dbReference type="InterPro" id="IPR022148">
    <property type="entry name" value="CopG_antitoxin"/>
</dbReference>
<gene>
    <name evidence="1" type="ORF">Desgi_0528</name>
</gene>
<dbReference type="OrthoDB" id="5297245at2"/>
<sequence length="101" mass="11882">MKSKIPHFKSEEEEARYWEIHSTTEHLDELVEVEDEIEITSPRRNKKPISIRVDEDALDAIKDIAGELRIPYQTLIGSWLVEKLRKDYPDALRKHIRSTKG</sequence>
<dbReference type="Proteomes" id="UP000013520">
    <property type="component" value="Chromosome"/>
</dbReference>
<dbReference type="Pfam" id="PF12441">
    <property type="entry name" value="CopG_antitoxin"/>
    <property type="match status" value="1"/>
</dbReference>
<organism evidence="1 2">
    <name type="scientific">Desulfoscipio gibsoniae DSM 7213</name>
    <dbReference type="NCBI Taxonomy" id="767817"/>
    <lineage>
        <taxon>Bacteria</taxon>
        <taxon>Bacillati</taxon>
        <taxon>Bacillota</taxon>
        <taxon>Clostridia</taxon>
        <taxon>Eubacteriales</taxon>
        <taxon>Desulfallaceae</taxon>
        <taxon>Desulfoscipio</taxon>
    </lineage>
</organism>
<keyword evidence="2" id="KW-1185">Reference proteome</keyword>
<protein>
    <recommendedName>
        <fullName evidence="3">CopG antitoxin of type II toxin-antitoxin system</fullName>
    </recommendedName>
</protein>
<dbReference type="HOGENOM" id="CLU_179401_0_0_9"/>
<name>R4KHW1_9FIRM</name>
<dbReference type="KEGG" id="dgi:Desgi_0528"/>
<dbReference type="AlphaFoldDB" id="R4KHW1"/>
<evidence type="ECO:0000313" key="2">
    <source>
        <dbReference type="Proteomes" id="UP000013520"/>
    </source>
</evidence>
<dbReference type="RefSeq" id="WP_006523445.1">
    <property type="nucleotide sequence ID" value="NC_021184.1"/>
</dbReference>
<dbReference type="EMBL" id="CP003273">
    <property type="protein sequence ID" value="AGL00095.1"/>
    <property type="molecule type" value="Genomic_DNA"/>
</dbReference>
<reference evidence="1 2" key="1">
    <citation type="submission" date="2012-01" db="EMBL/GenBank/DDBJ databases">
        <title>Complete sequence of Desulfotomaculum gibsoniae DSM 7213.</title>
        <authorList>
            <consortium name="US DOE Joint Genome Institute"/>
            <person name="Lucas S."/>
            <person name="Han J."/>
            <person name="Lapidus A."/>
            <person name="Cheng J.-F."/>
            <person name="Goodwin L."/>
            <person name="Pitluck S."/>
            <person name="Peters L."/>
            <person name="Ovchinnikova G."/>
            <person name="Teshima H."/>
            <person name="Detter J.C."/>
            <person name="Han C."/>
            <person name="Tapia R."/>
            <person name="Land M."/>
            <person name="Hauser L."/>
            <person name="Kyrpides N."/>
            <person name="Ivanova N."/>
            <person name="Pagani I."/>
            <person name="Parshina S."/>
            <person name="Plugge C."/>
            <person name="Muyzer G."/>
            <person name="Kuever J."/>
            <person name="Ivanova A."/>
            <person name="Nazina T."/>
            <person name="Klenk H.-P."/>
            <person name="Brambilla E."/>
            <person name="Spring S."/>
            <person name="Stams A.F."/>
            <person name="Woyke T."/>
        </authorList>
    </citation>
    <scope>NUCLEOTIDE SEQUENCE [LARGE SCALE GENOMIC DNA]</scope>
    <source>
        <strain evidence="1 2">DSM 7213</strain>
    </source>
</reference>
<evidence type="ECO:0008006" key="3">
    <source>
        <dbReference type="Google" id="ProtNLM"/>
    </source>
</evidence>
<dbReference type="STRING" id="767817.Desgi_0528"/>
<accession>R4KHW1</accession>
<proteinExistence type="predicted"/>
<evidence type="ECO:0000313" key="1">
    <source>
        <dbReference type="EMBL" id="AGL00095.1"/>
    </source>
</evidence>